<gene>
    <name evidence="4" type="ORF">B0A54_09536</name>
</gene>
<dbReference type="PANTHER" id="PTHR11820:SF7">
    <property type="entry name" value="ACYLPYRUVASE FAHD1, MITOCHONDRIAL"/>
    <property type="match status" value="1"/>
</dbReference>
<keyword evidence="2" id="KW-0479">Metal-binding</keyword>
<dbReference type="GO" id="GO:0046872">
    <property type="term" value="F:metal ion binding"/>
    <property type="evidence" value="ECO:0007669"/>
    <property type="project" value="UniProtKB-KW"/>
</dbReference>
<organism evidence="4 5">
    <name type="scientific">Friedmanniomyces endolithicus</name>
    <dbReference type="NCBI Taxonomy" id="329885"/>
    <lineage>
        <taxon>Eukaryota</taxon>
        <taxon>Fungi</taxon>
        <taxon>Dikarya</taxon>
        <taxon>Ascomycota</taxon>
        <taxon>Pezizomycotina</taxon>
        <taxon>Dothideomycetes</taxon>
        <taxon>Dothideomycetidae</taxon>
        <taxon>Mycosphaerellales</taxon>
        <taxon>Teratosphaeriaceae</taxon>
        <taxon>Friedmanniomyces</taxon>
    </lineage>
</organism>
<comment type="caution">
    <text evidence="4">The sequence shown here is derived from an EMBL/GenBank/DDBJ whole genome shotgun (WGS) entry which is preliminary data.</text>
</comment>
<evidence type="ECO:0000259" key="3">
    <source>
        <dbReference type="Pfam" id="PF01557"/>
    </source>
</evidence>
<dbReference type="GO" id="GO:0019752">
    <property type="term" value="P:carboxylic acid metabolic process"/>
    <property type="evidence" value="ECO:0007669"/>
    <property type="project" value="UniProtKB-ARBA"/>
</dbReference>
<dbReference type="Pfam" id="PF01557">
    <property type="entry name" value="FAA_hydrolase"/>
    <property type="match status" value="1"/>
</dbReference>
<dbReference type="PANTHER" id="PTHR11820">
    <property type="entry name" value="ACYLPYRUVASE"/>
    <property type="match status" value="1"/>
</dbReference>
<name>A0A4U0URH2_9PEZI</name>
<evidence type="ECO:0000256" key="2">
    <source>
        <dbReference type="ARBA" id="ARBA00022723"/>
    </source>
</evidence>
<evidence type="ECO:0000313" key="5">
    <source>
        <dbReference type="Proteomes" id="UP000310066"/>
    </source>
</evidence>
<dbReference type="Proteomes" id="UP000310066">
    <property type="component" value="Unassembled WGS sequence"/>
</dbReference>
<dbReference type="AlphaFoldDB" id="A0A4U0URH2"/>
<dbReference type="SUPFAM" id="SSF56529">
    <property type="entry name" value="FAH"/>
    <property type="match status" value="1"/>
</dbReference>
<feature type="domain" description="Fumarylacetoacetase-like C-terminal" evidence="3">
    <location>
        <begin position="15"/>
        <end position="209"/>
    </location>
</feature>
<comment type="similarity">
    <text evidence="1">Belongs to the FAH family.</text>
</comment>
<proteinExistence type="inferred from homology"/>
<dbReference type="OrthoDB" id="74910at2759"/>
<dbReference type="STRING" id="329885.A0A4U0URH2"/>
<dbReference type="FunFam" id="3.90.850.10:FF:000003">
    <property type="entry name" value="Fumarylacetoacetate hydrolase domain-containing 1"/>
    <property type="match status" value="1"/>
</dbReference>
<dbReference type="GO" id="GO:0018773">
    <property type="term" value="F:acetylpyruvate hydrolase activity"/>
    <property type="evidence" value="ECO:0007669"/>
    <property type="project" value="TreeGrafter"/>
</dbReference>
<dbReference type="Gene3D" id="3.90.850.10">
    <property type="entry name" value="Fumarylacetoacetase-like, C-terminal domain"/>
    <property type="match status" value="1"/>
</dbReference>
<evidence type="ECO:0000313" key="4">
    <source>
        <dbReference type="EMBL" id="TKA38601.1"/>
    </source>
</evidence>
<dbReference type="GO" id="GO:0005739">
    <property type="term" value="C:mitochondrion"/>
    <property type="evidence" value="ECO:0007669"/>
    <property type="project" value="TreeGrafter"/>
</dbReference>
<protein>
    <recommendedName>
        <fullName evidence="3">Fumarylacetoacetase-like C-terminal domain-containing protein</fullName>
    </recommendedName>
</protein>
<sequence length="236" mass="26142">MASPSLTSIRRNCRKVICIGRNYADHVTELNNQRPKQPFFFLKPPSSILLPNEGPVLRPSGVTLHFEIELALVIGKTVRDLHTENDAEVLQYIDHYLLAIDMTGRNVQNEAKKKGLPWSIAKGFDTFLPVAGPVGKEQVPDPHDVELYLKVNGEVKQEDSTGLMLFRIARQLSDISKVMALEKGDIVLTGTPKGVGPVTTGDVMECGMRVGGKEVEEARMRVEVKDKGGKYEFAET</sequence>
<dbReference type="EMBL" id="NAJP01000044">
    <property type="protein sequence ID" value="TKA38601.1"/>
    <property type="molecule type" value="Genomic_DNA"/>
</dbReference>
<dbReference type="InterPro" id="IPR036663">
    <property type="entry name" value="Fumarylacetoacetase_C_sf"/>
</dbReference>
<accession>A0A4U0URH2</accession>
<reference evidence="4 5" key="1">
    <citation type="submission" date="2017-03" db="EMBL/GenBank/DDBJ databases">
        <title>Genomes of endolithic fungi from Antarctica.</title>
        <authorList>
            <person name="Coleine C."/>
            <person name="Masonjones S."/>
            <person name="Stajich J.E."/>
        </authorList>
    </citation>
    <scope>NUCLEOTIDE SEQUENCE [LARGE SCALE GENOMIC DNA]</scope>
    <source>
        <strain evidence="4 5">CCFEE 5311</strain>
    </source>
</reference>
<evidence type="ECO:0000256" key="1">
    <source>
        <dbReference type="ARBA" id="ARBA00010211"/>
    </source>
</evidence>
<dbReference type="InterPro" id="IPR011234">
    <property type="entry name" value="Fumarylacetoacetase-like_C"/>
</dbReference>